<sequence length="445" mass="50851">MNKNKRLVSVYVLPPGSKPIVRVECPEQSIEAQRLFKLCCDTIQLYESSRRFFGLFRGLLHPVKKYGDSELIMLPVKTYPISIQKWSFDIIQECRLIKTDPIAIRLLALQYKCDLEMKRKHPTKEQLTDLKSFEDPEFTCYKQYLDCARRILDYTWTVVLGVEVVQKVKLVTNILQKGSKVDLACTPKKLIIIGQSFDLAIPWRKIRRFAEINETKTISVEILLESKNFTWIEFKTIQGVYLLQVLAEYIETMNVKLQPPVFKQPKFVLDEEEEPKKKITFTMLKEELFGAGKKKKEEDKTFYQDFDAIDVVTSSDENESESEEDEISMTSSSRRSSITSQFSAKKYLTADDGQKPGPSNTPDRVSKKTESLQSAKSVRNEGSLLAVQNDNTLKDTESTSAGGSFLYINDDTGSKNDSLLDINESNMRMGSVISNASNSSFIFRS</sequence>
<dbReference type="RefSeq" id="XP_066931647.1">
    <property type="nucleotide sequence ID" value="XM_067075546.1"/>
</dbReference>
<keyword evidence="3" id="KW-1185">Reference proteome</keyword>
<proteinExistence type="predicted"/>
<dbReference type="GeneID" id="136819301"/>
<evidence type="ECO:0000313" key="3">
    <source>
        <dbReference type="Proteomes" id="UP000594262"/>
    </source>
</evidence>
<protein>
    <recommendedName>
        <fullName evidence="4">FERM domain containing protein</fullName>
    </recommendedName>
</protein>
<feature type="compositionally biased region" description="Low complexity" evidence="1">
    <location>
        <begin position="328"/>
        <end position="340"/>
    </location>
</feature>
<organism evidence="2 3">
    <name type="scientific">Clytia hemisphaerica</name>
    <dbReference type="NCBI Taxonomy" id="252671"/>
    <lineage>
        <taxon>Eukaryota</taxon>
        <taxon>Metazoa</taxon>
        <taxon>Cnidaria</taxon>
        <taxon>Hydrozoa</taxon>
        <taxon>Hydroidolina</taxon>
        <taxon>Leptothecata</taxon>
        <taxon>Obeliida</taxon>
        <taxon>Clytiidae</taxon>
        <taxon>Clytia</taxon>
    </lineage>
</organism>
<dbReference type="Proteomes" id="UP000594262">
    <property type="component" value="Unplaced"/>
</dbReference>
<dbReference type="AlphaFoldDB" id="A0A7M5V5G0"/>
<accession>A0A7M5V5G0</accession>
<evidence type="ECO:0000313" key="2">
    <source>
        <dbReference type="EnsemblMetazoa" id="CLYHEMP011716.1"/>
    </source>
</evidence>
<name>A0A7M5V5G0_9CNID</name>
<reference evidence="2" key="1">
    <citation type="submission" date="2021-01" db="UniProtKB">
        <authorList>
            <consortium name="EnsemblMetazoa"/>
        </authorList>
    </citation>
    <scope>IDENTIFICATION</scope>
</reference>
<evidence type="ECO:0000256" key="1">
    <source>
        <dbReference type="SAM" id="MobiDB-lite"/>
    </source>
</evidence>
<evidence type="ECO:0008006" key="4">
    <source>
        <dbReference type="Google" id="ProtNLM"/>
    </source>
</evidence>
<dbReference type="OrthoDB" id="6022170at2759"/>
<feature type="region of interest" description="Disordered" evidence="1">
    <location>
        <begin position="313"/>
        <end position="417"/>
    </location>
</feature>
<dbReference type="EnsemblMetazoa" id="CLYHEMT011716.1">
    <property type="protein sequence ID" value="CLYHEMP011716.1"/>
    <property type="gene ID" value="CLYHEMG011716"/>
</dbReference>
<dbReference type="Gene3D" id="1.20.80.60">
    <property type="match status" value="1"/>
</dbReference>
<feature type="compositionally biased region" description="Acidic residues" evidence="1">
    <location>
        <begin position="316"/>
        <end position="327"/>
    </location>
</feature>